<evidence type="ECO:0000313" key="2">
    <source>
        <dbReference type="EMBL" id="OZJ01475.1"/>
    </source>
</evidence>
<evidence type="ECO:0000313" key="3">
    <source>
        <dbReference type="Proteomes" id="UP000242875"/>
    </source>
</evidence>
<dbReference type="Proteomes" id="UP000242875">
    <property type="component" value="Unassembled WGS sequence"/>
</dbReference>
<name>A0A261XSY9_9FUNG</name>
<feature type="region of interest" description="Disordered" evidence="1">
    <location>
        <begin position="1"/>
        <end position="27"/>
    </location>
</feature>
<gene>
    <name evidence="2" type="ORF">BZG36_05681</name>
</gene>
<organism evidence="2 3">
    <name type="scientific">Bifiguratus adelaidae</name>
    <dbReference type="NCBI Taxonomy" id="1938954"/>
    <lineage>
        <taxon>Eukaryota</taxon>
        <taxon>Fungi</taxon>
        <taxon>Fungi incertae sedis</taxon>
        <taxon>Mucoromycota</taxon>
        <taxon>Mucoromycotina</taxon>
        <taxon>Endogonomycetes</taxon>
        <taxon>Endogonales</taxon>
        <taxon>Endogonales incertae sedis</taxon>
        <taxon>Bifiguratus</taxon>
    </lineage>
</organism>
<sequence>MFTTYRVPPEDSDNSPPRTAQGSETEETALFEDAVSPREAPERLLASILDLEKPFILVAYFSGFATGAPMTGYHPDALLNPREEGVVGHYLGSSRMAYVPAGSEYNRLYRPQIDNTFPTQAHLSDSQVRWQEAIAEYALQIELPKPTTHTESAIRQESDQEAGVELQLTSYHMIGFDFKEQIRIALREDPVFGDEWHFLKEGGENEDSVRIIEGLPMQNNRVLTPVNKEFNSGSC</sequence>
<keyword evidence="3" id="KW-1185">Reference proteome</keyword>
<reference evidence="2 3" key="1">
    <citation type="journal article" date="2017" name="Mycologia">
        <title>Bifiguratus adelaidae, gen. et sp. nov., a new member of Mucoromycotina in endophytic and soil-dwelling habitats.</title>
        <authorList>
            <person name="Torres-Cruz T.J."/>
            <person name="Billingsley Tobias T.L."/>
            <person name="Almatruk M."/>
            <person name="Hesse C."/>
            <person name="Kuske C.R."/>
            <person name="Desiro A."/>
            <person name="Benucci G.M."/>
            <person name="Bonito G."/>
            <person name="Stajich J.E."/>
            <person name="Dunlap C."/>
            <person name="Arnold A.E."/>
            <person name="Porras-Alfaro A."/>
        </authorList>
    </citation>
    <scope>NUCLEOTIDE SEQUENCE [LARGE SCALE GENOMIC DNA]</scope>
    <source>
        <strain evidence="2 3">AZ0501</strain>
    </source>
</reference>
<feature type="compositionally biased region" description="Polar residues" evidence="1">
    <location>
        <begin position="14"/>
        <end position="23"/>
    </location>
</feature>
<proteinExistence type="predicted"/>
<accession>A0A261XSY9</accession>
<comment type="caution">
    <text evidence="2">The sequence shown here is derived from an EMBL/GenBank/DDBJ whole genome shotgun (WGS) entry which is preliminary data.</text>
</comment>
<dbReference type="EMBL" id="MVBO01000345">
    <property type="protein sequence ID" value="OZJ01475.1"/>
    <property type="molecule type" value="Genomic_DNA"/>
</dbReference>
<protein>
    <submittedName>
        <fullName evidence="2">Uncharacterized protein</fullName>
    </submittedName>
</protein>
<dbReference type="AlphaFoldDB" id="A0A261XSY9"/>
<evidence type="ECO:0000256" key="1">
    <source>
        <dbReference type="SAM" id="MobiDB-lite"/>
    </source>
</evidence>